<dbReference type="Gene3D" id="3.90.550.10">
    <property type="entry name" value="Spore Coat Polysaccharide Biosynthesis Protein SpsA, Chain A"/>
    <property type="match status" value="1"/>
</dbReference>
<dbReference type="PANTHER" id="PTHR43685:SF2">
    <property type="entry name" value="GLYCOSYLTRANSFERASE 2-LIKE DOMAIN-CONTAINING PROTEIN"/>
    <property type="match status" value="1"/>
</dbReference>
<sequence length="1033" mass="118604">MTQVPSSLDATSLKEMLHYQSEYFFSSFPTSLNSLHPHQTFLTWLLTKTHPQKIAIFDNTEQGTQAFFCNLVQSLTINSECYSNISQFNNPLQINTLIPLTPEIDFTAFSVIYIDISNDIIKSNPLLSFAEQSIPADTTFVFNNLYCQNSIAKQNRYLINQWKIQYPFLEFSHHQGLVILHTGVPTCKILNELFALKNTPKLEYAFKRHCAVIDEYWRLKLNSNIINNINTKKQIVEAKTETYLLQQDVYYREKALQKTVEKSEETAQERISALQEKLAAQHNQLNASTQELQKFDDALRQFTLWKENTQEKLKSIEYLLEKYRFITFFFPKKLRQLLTFLPAPELPLPDKEHRNIDPLILDSAIESPLTREESVHRPCHIIFIAGEPNTPGVVYRCHRNAAACIMAGHKAKVIHAADISPQDIEWADILILWRVEFSGHILGIIELAKEYNTLTAFDADDIVFKPHFAYIEIIDGIRTIGTTEAETSRTFGNMKQTLMRTDFAVATTQEMRVHMAQELIPKHAGPLVFTLPNIFDDDCVRISRFFSRINKAHKDDNYIRIGYASGTRTHQRDFALVIPALLSIFKKRPQVRLVLFREPDNHRPILHMNEFPELNDFQDRIEWRDTVPLKQLPQELARLDISIAPLEADNVFCNAKSELKFFEAALANVCSVVSPTGPLTRCIQHEVTGFLAKNTEEWEEYLLKLIDDPSLRQQMARDAYHDVLWNFSIQRQSHLCDTMLLSLTGEKGAAQAMETIIARKEYKNLSMPIIPESELLFDHDALQEAEVTVVITSYNYSQFIIEAMESVRAQTLKHIDMIIVDDGSADDSVDLIIAWAEEHKNRFNRLQLHRSLKNTGLGGARNIGIAASETLYSMQLDADNRLLPNTCEKLLEKIKNTAIGYAYPHLRHFGAGEAIGGHVPFHPLRLTVGNYIDAMVMLAKWAWTAVGGYYVQRDAMGWEDYDIWCRLAELGIQGTQAKDAIAEYRAHFSSMTSTVTEQTYHKPKVTSYLAERHPWIKLVLPEESPWIKKKNNE</sequence>
<dbReference type="SUPFAM" id="SSF53448">
    <property type="entry name" value="Nucleotide-diphospho-sugar transferases"/>
    <property type="match status" value="1"/>
</dbReference>
<proteinExistence type="predicted"/>
<reference evidence="3" key="1">
    <citation type="submission" date="2022-10" db="EMBL/GenBank/DDBJ databases">
        <authorList>
            <person name="Botero Cardona J."/>
        </authorList>
    </citation>
    <scope>NUCLEOTIDE SEQUENCE</scope>
    <source>
        <strain evidence="3">LMG 31819</strain>
        <strain evidence="4">R-53529</strain>
    </source>
</reference>
<comment type="caution">
    <text evidence="3">The sequence shown here is derived from an EMBL/GenBank/DDBJ whole genome shotgun (WGS) entry which is preliminary data.</text>
</comment>
<keyword evidence="1" id="KW-0175">Coiled coil</keyword>
<evidence type="ECO:0000259" key="2">
    <source>
        <dbReference type="Pfam" id="PF00535"/>
    </source>
</evidence>
<protein>
    <submittedName>
        <fullName evidence="3 4">Glycosyltransferase involved in cell wall bisynthesis (RfaB)</fullName>
    </submittedName>
</protein>
<evidence type="ECO:0000256" key="1">
    <source>
        <dbReference type="SAM" id="Coils"/>
    </source>
</evidence>
<dbReference type="PANTHER" id="PTHR43685">
    <property type="entry name" value="GLYCOSYLTRANSFERASE"/>
    <property type="match status" value="1"/>
</dbReference>
<dbReference type="EMBL" id="CAMXCS010000006">
    <property type="protein sequence ID" value="CAI3954709.1"/>
    <property type="molecule type" value="Genomic_DNA"/>
</dbReference>
<dbReference type="InterPro" id="IPR029044">
    <property type="entry name" value="Nucleotide-diphossugar_trans"/>
</dbReference>
<dbReference type="Gene3D" id="3.40.50.2000">
    <property type="entry name" value="Glycogen Phosphorylase B"/>
    <property type="match status" value="1"/>
</dbReference>
<evidence type="ECO:0000313" key="6">
    <source>
        <dbReference type="Proteomes" id="UP001154259"/>
    </source>
</evidence>
<dbReference type="Pfam" id="PF13692">
    <property type="entry name" value="Glyco_trans_1_4"/>
    <property type="match status" value="1"/>
</dbReference>
<dbReference type="Pfam" id="PF00535">
    <property type="entry name" value="Glycos_transf_2"/>
    <property type="match status" value="1"/>
</dbReference>
<dbReference type="CDD" id="cd00761">
    <property type="entry name" value="Glyco_tranf_GTA_type"/>
    <property type="match status" value="1"/>
</dbReference>
<feature type="coiled-coil region" evidence="1">
    <location>
        <begin position="257"/>
        <end position="291"/>
    </location>
</feature>
<dbReference type="Proteomes" id="UP001154255">
    <property type="component" value="Unassembled WGS sequence"/>
</dbReference>
<evidence type="ECO:0000313" key="3">
    <source>
        <dbReference type="EMBL" id="CAI3950610.1"/>
    </source>
</evidence>
<accession>A0A9W4TQY3</accession>
<dbReference type="SUPFAM" id="SSF53756">
    <property type="entry name" value="UDP-Glycosyltransferase/glycogen phosphorylase"/>
    <property type="match status" value="1"/>
</dbReference>
<evidence type="ECO:0000313" key="4">
    <source>
        <dbReference type="EMBL" id="CAI3954709.1"/>
    </source>
</evidence>
<dbReference type="CDD" id="cd03801">
    <property type="entry name" value="GT4_PimA-like"/>
    <property type="match status" value="1"/>
</dbReference>
<dbReference type="GO" id="GO:0044010">
    <property type="term" value="P:single-species biofilm formation"/>
    <property type="evidence" value="ECO:0007669"/>
    <property type="project" value="TreeGrafter"/>
</dbReference>
<dbReference type="EMBL" id="CAMXCM010000005">
    <property type="protein sequence ID" value="CAI3950610.1"/>
    <property type="molecule type" value="Genomic_DNA"/>
</dbReference>
<name>A0A9W4TQY3_9PROT</name>
<evidence type="ECO:0000313" key="5">
    <source>
        <dbReference type="Proteomes" id="UP001154255"/>
    </source>
</evidence>
<organism evidence="3 5">
    <name type="scientific">Commensalibacter communis</name>
    <dbReference type="NCBI Taxonomy" id="2972786"/>
    <lineage>
        <taxon>Bacteria</taxon>
        <taxon>Pseudomonadati</taxon>
        <taxon>Pseudomonadota</taxon>
        <taxon>Alphaproteobacteria</taxon>
        <taxon>Acetobacterales</taxon>
        <taxon>Acetobacteraceae</taxon>
    </lineage>
</organism>
<feature type="domain" description="Glycosyltransferase 2-like" evidence="2">
    <location>
        <begin position="788"/>
        <end position="917"/>
    </location>
</feature>
<gene>
    <name evidence="4" type="ORF">R53529_LOCUS1919</name>
    <name evidence="3" type="ORF">R53530_LOCUS1801</name>
</gene>
<keyword evidence="6" id="KW-1185">Reference proteome</keyword>
<dbReference type="AlphaFoldDB" id="A0A9W4TQY3"/>
<dbReference type="InterPro" id="IPR001173">
    <property type="entry name" value="Glyco_trans_2-like"/>
</dbReference>
<dbReference type="RefSeq" id="WP_271790342.1">
    <property type="nucleotide sequence ID" value="NZ_CAMXCM010000005.1"/>
</dbReference>
<dbReference type="InterPro" id="IPR050834">
    <property type="entry name" value="Glycosyltransf_2"/>
</dbReference>
<dbReference type="Proteomes" id="UP001154259">
    <property type="component" value="Unassembled WGS sequence"/>
</dbReference>